<evidence type="ECO:0000256" key="1">
    <source>
        <dbReference type="ARBA" id="ARBA00022695"/>
    </source>
</evidence>
<reference evidence="14" key="1">
    <citation type="submission" date="2021-03" db="EMBL/GenBank/DDBJ databases">
        <title>Draft genome sequence of rust myrtle Austropuccinia psidii MF-1, a brazilian biotype.</title>
        <authorList>
            <person name="Quecine M.C."/>
            <person name="Pachon D.M.R."/>
            <person name="Bonatelli M.L."/>
            <person name="Correr F.H."/>
            <person name="Franceschini L.M."/>
            <person name="Leite T.F."/>
            <person name="Margarido G.R.A."/>
            <person name="Almeida C.A."/>
            <person name="Ferrarezi J.A."/>
            <person name="Labate C.A."/>
        </authorList>
    </citation>
    <scope>NUCLEOTIDE SEQUENCE</scope>
    <source>
        <strain evidence="14">MF-1</strain>
    </source>
</reference>
<dbReference type="Pfam" id="PF25597">
    <property type="entry name" value="SH3_retrovirus"/>
    <property type="match status" value="1"/>
</dbReference>
<dbReference type="EMBL" id="AVOT02084221">
    <property type="protein sequence ID" value="MBW0569356.1"/>
    <property type="molecule type" value="Genomic_DNA"/>
</dbReference>
<evidence type="ECO:0000313" key="14">
    <source>
        <dbReference type="EMBL" id="MBW0569356.1"/>
    </source>
</evidence>
<dbReference type="GO" id="GO:0006310">
    <property type="term" value="P:DNA recombination"/>
    <property type="evidence" value="ECO:0007669"/>
    <property type="project" value="UniProtKB-KW"/>
</dbReference>
<evidence type="ECO:0000256" key="7">
    <source>
        <dbReference type="ARBA" id="ARBA00022908"/>
    </source>
</evidence>
<evidence type="ECO:0000256" key="11">
    <source>
        <dbReference type="ARBA" id="ARBA00023268"/>
    </source>
</evidence>
<keyword evidence="10" id="KW-0233">DNA recombination</keyword>
<keyword evidence="15" id="KW-1185">Reference proteome</keyword>
<keyword evidence="4" id="KW-0255">Endonuclease</keyword>
<dbReference type="GO" id="GO:0015074">
    <property type="term" value="P:DNA integration"/>
    <property type="evidence" value="ECO:0007669"/>
    <property type="project" value="UniProtKB-KW"/>
</dbReference>
<evidence type="ECO:0000313" key="15">
    <source>
        <dbReference type="Proteomes" id="UP000765509"/>
    </source>
</evidence>
<dbReference type="InterPro" id="IPR039537">
    <property type="entry name" value="Retrotran_Ty1/copia-like"/>
</dbReference>
<evidence type="ECO:0000256" key="4">
    <source>
        <dbReference type="ARBA" id="ARBA00022759"/>
    </source>
</evidence>
<feature type="domain" description="Reverse transcriptase Ty1/copia-type" evidence="12">
    <location>
        <begin position="362"/>
        <end position="562"/>
    </location>
</feature>
<keyword evidence="9" id="KW-0239">DNA-directed DNA polymerase</keyword>
<dbReference type="OrthoDB" id="8025968at2759"/>
<dbReference type="PANTHER" id="PTHR42648">
    <property type="entry name" value="TRANSPOSASE, PUTATIVE-RELATED"/>
    <property type="match status" value="1"/>
</dbReference>
<keyword evidence="1" id="KW-0548">Nucleotidyltransferase</keyword>
<keyword evidence="8" id="KW-0695">RNA-directed DNA polymerase</keyword>
<evidence type="ECO:0000256" key="2">
    <source>
        <dbReference type="ARBA" id="ARBA00022722"/>
    </source>
</evidence>
<dbReference type="GO" id="GO:0003964">
    <property type="term" value="F:RNA-directed DNA polymerase activity"/>
    <property type="evidence" value="ECO:0007669"/>
    <property type="project" value="UniProtKB-KW"/>
</dbReference>
<gene>
    <name evidence="14" type="ORF">O181_109071</name>
</gene>
<dbReference type="GO" id="GO:0004519">
    <property type="term" value="F:endonuclease activity"/>
    <property type="evidence" value="ECO:0007669"/>
    <property type="project" value="UniProtKB-KW"/>
</dbReference>
<evidence type="ECO:0000256" key="10">
    <source>
        <dbReference type="ARBA" id="ARBA00023172"/>
    </source>
</evidence>
<evidence type="ECO:0000256" key="8">
    <source>
        <dbReference type="ARBA" id="ARBA00022918"/>
    </source>
</evidence>
<evidence type="ECO:0000256" key="3">
    <source>
        <dbReference type="ARBA" id="ARBA00022723"/>
    </source>
</evidence>
<keyword evidence="2" id="KW-0540">Nuclease</keyword>
<evidence type="ECO:0000256" key="9">
    <source>
        <dbReference type="ARBA" id="ARBA00022932"/>
    </source>
</evidence>
<name>A0A9Q3JW02_9BASI</name>
<feature type="domain" description="Retroviral polymerase SH3-like" evidence="13">
    <location>
        <begin position="165"/>
        <end position="225"/>
    </location>
</feature>
<dbReference type="InterPro" id="IPR013103">
    <property type="entry name" value="RVT_2"/>
</dbReference>
<dbReference type="GO" id="GO:0046872">
    <property type="term" value="F:metal ion binding"/>
    <property type="evidence" value="ECO:0007669"/>
    <property type="project" value="UniProtKB-KW"/>
</dbReference>
<comment type="caution">
    <text evidence="14">The sequence shown here is derived from an EMBL/GenBank/DDBJ whole genome shotgun (WGS) entry which is preliminary data.</text>
</comment>
<evidence type="ECO:0008006" key="16">
    <source>
        <dbReference type="Google" id="ProtNLM"/>
    </source>
</evidence>
<protein>
    <recommendedName>
        <fullName evidence="16">Reverse transcriptase Ty1/copia-type domain-containing protein</fullName>
    </recommendedName>
</protein>
<evidence type="ECO:0000259" key="12">
    <source>
        <dbReference type="Pfam" id="PF07727"/>
    </source>
</evidence>
<dbReference type="GO" id="GO:0003887">
    <property type="term" value="F:DNA-directed DNA polymerase activity"/>
    <property type="evidence" value="ECO:0007669"/>
    <property type="project" value="UniProtKB-KW"/>
</dbReference>
<dbReference type="GO" id="GO:0016787">
    <property type="term" value="F:hydrolase activity"/>
    <property type="evidence" value="ECO:0007669"/>
    <property type="project" value="UniProtKB-KW"/>
</dbReference>
<keyword evidence="7" id="KW-0229">DNA integration</keyword>
<dbReference type="Pfam" id="PF07727">
    <property type="entry name" value="RVT_2"/>
    <property type="match status" value="1"/>
</dbReference>
<sequence length="562" mass="64195">MTTFLRTHHIIKLLNKDKFEVVDRNMKQIVTGSLASGNLTLYYTPKVLTTSTIPKNILTLHQAAGHPSLEYLKKMFPKRNIPQFDCITCSTCKMTKSPFSGSFPQATRKLEFLHMDLYPSLWAEAANTAVYLENLTPSKNIDFNSPFKKRFNREPSLKHLQPFGCLAIALKQKLNSKFDEAGSQGIFLGYGETHQSYRILDPGTGNVKITHYVKFLPNEFPSLKSISTPTNHESFVLVPNETETISNESFPTLQNQINKDNIPIKQSLSNEEPTTTQIPLPTHKGYAWVPEQKSNPQNEIFGDVGNPGNILTHQRRPRHHANLADHLSSDPKTYQEAINGPNSQEWKAAIKSELDNMINHHVWTPTISSKDIKPLSTTWVFKRKTDEDGNLSKFKARLCVRGFSQKEGIDYTKVFSPTGRLSSLRLLLTLCHINRFPIEQMDVRCAFLNGKPEEKLHIHRPLGYKDHPDSDVFLLKKSLYGLKQSPRCWHKILKKTLLSIGLSPCFTDPFLYYSQNREHPLWLFVHVDDLIFGGTWNEKFKTKIKNVFEMEDLGTVKYALGI</sequence>
<evidence type="ECO:0000256" key="6">
    <source>
        <dbReference type="ARBA" id="ARBA00022842"/>
    </source>
</evidence>
<keyword evidence="11" id="KW-0511">Multifunctional enzyme</keyword>
<evidence type="ECO:0000256" key="5">
    <source>
        <dbReference type="ARBA" id="ARBA00022801"/>
    </source>
</evidence>
<dbReference type="Proteomes" id="UP000765509">
    <property type="component" value="Unassembled WGS sequence"/>
</dbReference>
<keyword evidence="6" id="KW-0460">Magnesium</keyword>
<dbReference type="AlphaFoldDB" id="A0A9Q3JW02"/>
<keyword evidence="9" id="KW-0808">Transferase</keyword>
<dbReference type="PANTHER" id="PTHR42648:SF11">
    <property type="entry name" value="TRANSPOSON TY4-P GAG-POL POLYPROTEIN"/>
    <property type="match status" value="1"/>
</dbReference>
<proteinExistence type="predicted"/>
<dbReference type="InterPro" id="IPR057670">
    <property type="entry name" value="SH3_retrovirus"/>
</dbReference>
<organism evidence="14 15">
    <name type="scientific">Austropuccinia psidii MF-1</name>
    <dbReference type="NCBI Taxonomy" id="1389203"/>
    <lineage>
        <taxon>Eukaryota</taxon>
        <taxon>Fungi</taxon>
        <taxon>Dikarya</taxon>
        <taxon>Basidiomycota</taxon>
        <taxon>Pucciniomycotina</taxon>
        <taxon>Pucciniomycetes</taxon>
        <taxon>Pucciniales</taxon>
        <taxon>Sphaerophragmiaceae</taxon>
        <taxon>Austropuccinia</taxon>
    </lineage>
</organism>
<keyword evidence="5" id="KW-0378">Hydrolase</keyword>
<keyword evidence="3" id="KW-0479">Metal-binding</keyword>
<evidence type="ECO:0000259" key="13">
    <source>
        <dbReference type="Pfam" id="PF25597"/>
    </source>
</evidence>
<accession>A0A9Q3JW02</accession>